<protein>
    <submittedName>
        <fullName evidence="1">Uncharacterized protein</fullName>
    </submittedName>
</protein>
<sequence>MEVQVRRMLIYSLIALLPLAIADSLVLYYPVYPGLPVPESKQDFEKNAPPRVWPRDPDAPATGIVYIRRSNKLLQKPPEIDWKEHLISEREFDDEDERVVQQRKIFAKIEPTTRSPQRPTPEVVVPSTIGLQRKRFEFVDVVDGDADFSAFDNNDNNEDSNKIYDDDFVSPSHERVKNNRRVHEVDGDTERIVSNSKINAQRSHPSMVPFTKNSEVRGAQTVWRQNRALGSTIHAGEVMRTNEEPTIGLQQRVRGVRFLNAASALRSRII</sequence>
<accession>A0A0B2W0C9</accession>
<evidence type="ECO:0000313" key="2">
    <source>
        <dbReference type="Proteomes" id="UP000031036"/>
    </source>
</evidence>
<comment type="caution">
    <text evidence="1">The sequence shown here is derived from an EMBL/GenBank/DDBJ whole genome shotgun (WGS) entry which is preliminary data.</text>
</comment>
<evidence type="ECO:0000313" key="1">
    <source>
        <dbReference type="EMBL" id="KHN86650.1"/>
    </source>
</evidence>
<keyword evidence="2" id="KW-1185">Reference proteome</keyword>
<dbReference type="Proteomes" id="UP000031036">
    <property type="component" value="Unassembled WGS sequence"/>
</dbReference>
<reference evidence="1 2" key="1">
    <citation type="submission" date="2014-11" db="EMBL/GenBank/DDBJ databases">
        <title>Genetic blueprint of the zoonotic pathogen Toxocara canis.</title>
        <authorList>
            <person name="Zhu X.-Q."/>
            <person name="Korhonen P.K."/>
            <person name="Cai H."/>
            <person name="Young N.D."/>
            <person name="Nejsum P."/>
            <person name="von Samson-Himmelstjerna G."/>
            <person name="Boag P.R."/>
            <person name="Tan P."/>
            <person name="Li Q."/>
            <person name="Min J."/>
            <person name="Yang Y."/>
            <person name="Wang X."/>
            <person name="Fang X."/>
            <person name="Hall R.S."/>
            <person name="Hofmann A."/>
            <person name="Sternberg P.W."/>
            <person name="Jex A.R."/>
            <person name="Gasser R.B."/>
        </authorList>
    </citation>
    <scope>NUCLEOTIDE SEQUENCE [LARGE SCALE GENOMIC DNA]</scope>
    <source>
        <strain evidence="1">PN_DK_2014</strain>
    </source>
</reference>
<organism evidence="1 2">
    <name type="scientific">Toxocara canis</name>
    <name type="common">Canine roundworm</name>
    <dbReference type="NCBI Taxonomy" id="6265"/>
    <lineage>
        <taxon>Eukaryota</taxon>
        <taxon>Metazoa</taxon>
        <taxon>Ecdysozoa</taxon>
        <taxon>Nematoda</taxon>
        <taxon>Chromadorea</taxon>
        <taxon>Rhabditida</taxon>
        <taxon>Spirurina</taxon>
        <taxon>Ascaridomorpha</taxon>
        <taxon>Ascaridoidea</taxon>
        <taxon>Toxocaridae</taxon>
        <taxon>Toxocara</taxon>
    </lineage>
</organism>
<dbReference type="OrthoDB" id="5832735at2759"/>
<name>A0A0B2W0C9_TOXCA</name>
<gene>
    <name evidence="1" type="ORF">Tcan_18307</name>
</gene>
<proteinExistence type="predicted"/>
<dbReference type="EMBL" id="JPKZ01000533">
    <property type="protein sequence ID" value="KHN86650.1"/>
    <property type="molecule type" value="Genomic_DNA"/>
</dbReference>
<dbReference type="AlphaFoldDB" id="A0A0B2W0C9"/>